<feature type="transmembrane region" description="Helical" evidence="1">
    <location>
        <begin position="45"/>
        <end position="63"/>
    </location>
</feature>
<keyword evidence="1" id="KW-1133">Transmembrane helix</keyword>
<dbReference type="Pfam" id="PF08212">
    <property type="entry name" value="Lipocalin_2"/>
    <property type="match status" value="1"/>
</dbReference>
<dbReference type="PANTHER" id="PTHR10612:SF34">
    <property type="entry name" value="APOLIPOPROTEIN D"/>
    <property type="match status" value="1"/>
</dbReference>
<sequence length="222" mass="24975">MVVFRLKVLPLGGGGIFRAPEFVLRASSIFLLVMANLLKRRRPVLFAAAAAVVTTGVAAYTYARRKLYAPLPTAAHVDLHKYAGLWYEVARLPTRFEKGCQHVTAEYKLQPDGKVRVLNTCHKEGLNGPVETATATARAVDSTNSKLKVQFFWPFEGDYWILDLDLSDYRYALVGEPSRKNLWLLSRTPHLERSIRDRLITYARGLGFPVDNLLFTPQPVGE</sequence>
<dbReference type="Gene3D" id="2.40.128.20">
    <property type="match status" value="1"/>
</dbReference>
<keyword evidence="1" id="KW-0472">Membrane</keyword>
<evidence type="ECO:0000313" key="3">
    <source>
        <dbReference type="EMBL" id="GGG56932.1"/>
    </source>
</evidence>
<name>A0ABQ1X308_9BACT</name>
<evidence type="ECO:0000313" key="4">
    <source>
        <dbReference type="Proteomes" id="UP000601361"/>
    </source>
</evidence>
<dbReference type="InterPro" id="IPR002446">
    <property type="entry name" value="Lipocalin_bac"/>
</dbReference>
<dbReference type="PRINTS" id="PR01171">
    <property type="entry name" value="BCTLIPOCALIN"/>
</dbReference>
<evidence type="ECO:0000259" key="2">
    <source>
        <dbReference type="Pfam" id="PF08212"/>
    </source>
</evidence>
<organism evidence="3 4">
    <name type="scientific">Hymenobacter glacieicola</name>
    <dbReference type="NCBI Taxonomy" id="1562124"/>
    <lineage>
        <taxon>Bacteria</taxon>
        <taxon>Pseudomonadati</taxon>
        <taxon>Bacteroidota</taxon>
        <taxon>Cytophagia</taxon>
        <taxon>Cytophagales</taxon>
        <taxon>Hymenobacteraceae</taxon>
        <taxon>Hymenobacter</taxon>
    </lineage>
</organism>
<keyword evidence="4" id="KW-1185">Reference proteome</keyword>
<dbReference type="Proteomes" id="UP000601361">
    <property type="component" value="Unassembled WGS sequence"/>
</dbReference>
<comment type="caution">
    <text evidence="3">The sequence shown here is derived from an EMBL/GenBank/DDBJ whole genome shotgun (WGS) entry which is preliminary data.</text>
</comment>
<dbReference type="PANTHER" id="PTHR10612">
    <property type="entry name" value="APOLIPOPROTEIN D"/>
    <property type="match status" value="1"/>
</dbReference>
<keyword evidence="1" id="KW-0812">Transmembrane</keyword>
<dbReference type="InterPro" id="IPR000566">
    <property type="entry name" value="Lipocln_cytosolic_FA-bd_dom"/>
</dbReference>
<dbReference type="EMBL" id="BMGS01000011">
    <property type="protein sequence ID" value="GGG56932.1"/>
    <property type="molecule type" value="Genomic_DNA"/>
</dbReference>
<evidence type="ECO:0000256" key="1">
    <source>
        <dbReference type="SAM" id="Phobius"/>
    </source>
</evidence>
<gene>
    <name evidence="3" type="ORF">GCM10011378_36340</name>
</gene>
<feature type="transmembrane region" description="Helical" evidence="1">
    <location>
        <begin position="22"/>
        <end position="38"/>
    </location>
</feature>
<feature type="domain" description="Lipocalin/cytosolic fatty-acid binding" evidence="2">
    <location>
        <begin position="77"/>
        <end position="218"/>
    </location>
</feature>
<dbReference type="CDD" id="cd19438">
    <property type="entry name" value="lipocalin_Blc-like"/>
    <property type="match status" value="1"/>
</dbReference>
<accession>A0ABQ1X308</accession>
<dbReference type="SUPFAM" id="SSF50814">
    <property type="entry name" value="Lipocalins"/>
    <property type="match status" value="1"/>
</dbReference>
<protein>
    <recommendedName>
        <fullName evidence="2">Lipocalin/cytosolic fatty-acid binding domain-containing protein</fullName>
    </recommendedName>
</protein>
<dbReference type="InterPro" id="IPR012674">
    <property type="entry name" value="Calycin"/>
</dbReference>
<dbReference type="InterPro" id="IPR047202">
    <property type="entry name" value="Lipocalin_Blc-like_dom"/>
</dbReference>
<proteinExistence type="predicted"/>
<reference evidence="4" key="1">
    <citation type="journal article" date="2019" name="Int. J. Syst. Evol. Microbiol.">
        <title>The Global Catalogue of Microorganisms (GCM) 10K type strain sequencing project: providing services to taxonomists for standard genome sequencing and annotation.</title>
        <authorList>
            <consortium name="The Broad Institute Genomics Platform"/>
            <consortium name="The Broad Institute Genome Sequencing Center for Infectious Disease"/>
            <person name="Wu L."/>
            <person name="Ma J."/>
        </authorList>
    </citation>
    <scope>NUCLEOTIDE SEQUENCE [LARGE SCALE GENOMIC DNA]</scope>
    <source>
        <strain evidence="4">CGMCC 1.12990</strain>
    </source>
</reference>